<comment type="similarity">
    <text evidence="1">Belongs to the AAA ATPase family.</text>
</comment>
<dbReference type="PRINTS" id="PR00503">
    <property type="entry name" value="BROMODOMAIN"/>
</dbReference>
<proteinExistence type="inferred from homology"/>
<dbReference type="InterPro" id="IPR018359">
    <property type="entry name" value="Bromodomain_CS"/>
</dbReference>
<sequence length="105" mass="12605">MSEQERLRLEEQEEDVLRELRLFLRNLTERLMLDRRFKAFTKPVDIEEVPDYLIVIQKPMDLSTLLSNIDEHKYVTVNEFMSDAYLIWQNALEYNPDRDPEGGTK</sequence>
<evidence type="ECO:0000256" key="5">
    <source>
        <dbReference type="PROSITE-ProRule" id="PRU00035"/>
    </source>
</evidence>
<dbReference type="SUPFAM" id="SSF47370">
    <property type="entry name" value="Bromodomain"/>
    <property type="match status" value="1"/>
</dbReference>
<evidence type="ECO:0000313" key="8">
    <source>
        <dbReference type="Proteomes" id="UP001434883"/>
    </source>
</evidence>
<evidence type="ECO:0000256" key="3">
    <source>
        <dbReference type="ARBA" id="ARBA00022840"/>
    </source>
</evidence>
<name>A0ABV0QTL9_9TELE</name>
<feature type="domain" description="Bromo" evidence="6">
    <location>
        <begin position="40"/>
        <end position="95"/>
    </location>
</feature>
<dbReference type="EMBL" id="JAHRIN010021205">
    <property type="protein sequence ID" value="MEQ2198893.1"/>
    <property type="molecule type" value="Genomic_DNA"/>
</dbReference>
<dbReference type="InterPro" id="IPR045199">
    <property type="entry name" value="ATAD2-like"/>
</dbReference>
<gene>
    <name evidence="7" type="primary">ATAD2</name>
    <name evidence="7" type="ORF">XENOCAPTIV_020411</name>
</gene>
<keyword evidence="8" id="KW-1185">Reference proteome</keyword>
<dbReference type="PROSITE" id="PS00633">
    <property type="entry name" value="BROMODOMAIN_1"/>
    <property type="match status" value="1"/>
</dbReference>
<evidence type="ECO:0000313" key="7">
    <source>
        <dbReference type="EMBL" id="MEQ2198893.1"/>
    </source>
</evidence>
<evidence type="ECO:0000256" key="1">
    <source>
        <dbReference type="ARBA" id="ARBA00006914"/>
    </source>
</evidence>
<dbReference type="PROSITE" id="PS50014">
    <property type="entry name" value="BROMODOMAIN_2"/>
    <property type="match status" value="1"/>
</dbReference>
<dbReference type="SMART" id="SM00297">
    <property type="entry name" value="BROMO"/>
    <property type="match status" value="1"/>
</dbReference>
<dbReference type="InterPro" id="IPR036427">
    <property type="entry name" value="Bromodomain-like_sf"/>
</dbReference>
<keyword evidence="2" id="KW-0547">Nucleotide-binding</keyword>
<dbReference type="Pfam" id="PF00439">
    <property type="entry name" value="Bromodomain"/>
    <property type="match status" value="1"/>
</dbReference>
<organism evidence="7 8">
    <name type="scientific">Xenoophorus captivus</name>
    <dbReference type="NCBI Taxonomy" id="1517983"/>
    <lineage>
        <taxon>Eukaryota</taxon>
        <taxon>Metazoa</taxon>
        <taxon>Chordata</taxon>
        <taxon>Craniata</taxon>
        <taxon>Vertebrata</taxon>
        <taxon>Euteleostomi</taxon>
        <taxon>Actinopterygii</taxon>
        <taxon>Neopterygii</taxon>
        <taxon>Teleostei</taxon>
        <taxon>Neoteleostei</taxon>
        <taxon>Acanthomorphata</taxon>
        <taxon>Ovalentaria</taxon>
        <taxon>Atherinomorphae</taxon>
        <taxon>Cyprinodontiformes</taxon>
        <taxon>Goodeidae</taxon>
        <taxon>Xenoophorus</taxon>
    </lineage>
</organism>
<evidence type="ECO:0000259" key="6">
    <source>
        <dbReference type="PROSITE" id="PS50014"/>
    </source>
</evidence>
<dbReference type="InterPro" id="IPR001487">
    <property type="entry name" value="Bromodomain"/>
</dbReference>
<dbReference type="PANTHER" id="PTHR23069">
    <property type="entry name" value="AAA DOMAIN-CONTAINING"/>
    <property type="match status" value="1"/>
</dbReference>
<dbReference type="PANTHER" id="PTHR23069:SF4">
    <property type="entry name" value="ATPASE FAMILY AAA DOMAIN-CONTAINING PROTEIN 2"/>
    <property type="match status" value="1"/>
</dbReference>
<accession>A0ABV0QTL9</accession>
<evidence type="ECO:0000256" key="2">
    <source>
        <dbReference type="ARBA" id="ARBA00022741"/>
    </source>
</evidence>
<reference evidence="7 8" key="1">
    <citation type="submission" date="2021-06" db="EMBL/GenBank/DDBJ databases">
        <authorList>
            <person name="Palmer J.M."/>
        </authorList>
    </citation>
    <scope>NUCLEOTIDE SEQUENCE [LARGE SCALE GENOMIC DNA]</scope>
    <source>
        <strain evidence="7 8">XC_2019</strain>
        <tissue evidence="7">Muscle</tissue>
    </source>
</reference>
<comment type="caution">
    <text evidence="7">The sequence shown here is derived from an EMBL/GenBank/DDBJ whole genome shotgun (WGS) entry which is preliminary data.</text>
</comment>
<dbReference type="Gene3D" id="1.20.920.10">
    <property type="entry name" value="Bromodomain-like"/>
    <property type="match status" value="1"/>
</dbReference>
<protein>
    <submittedName>
        <fullName evidence="7">ATPase AAA domain-containing protein 2</fullName>
    </submittedName>
</protein>
<keyword evidence="4 5" id="KW-0103">Bromodomain</keyword>
<dbReference type="Proteomes" id="UP001434883">
    <property type="component" value="Unassembled WGS sequence"/>
</dbReference>
<evidence type="ECO:0000256" key="4">
    <source>
        <dbReference type="ARBA" id="ARBA00023117"/>
    </source>
</evidence>
<keyword evidence="3" id="KW-0067">ATP-binding</keyword>